<dbReference type="Gene3D" id="3.90.25.10">
    <property type="entry name" value="UDP-galactose 4-epimerase, domain 1"/>
    <property type="match status" value="1"/>
</dbReference>
<dbReference type="AlphaFoldDB" id="A0A3D0WE87"/>
<dbReference type="Gene3D" id="3.40.50.720">
    <property type="entry name" value="NAD(P)-binding Rossmann-like Domain"/>
    <property type="match status" value="1"/>
</dbReference>
<sequence length="292" mass="31162">MGRGVTERWLITGAAGFIGRRLVATLAASGLSVVGWRRSDADLTDPCAVRRALEPLSPTHIVHLAAGPSAPETADWRYVADAVGMVSNLAASMPDHCRLLHTGSMAEFGYSGRFDERIVCRPNSAYGVAKAAATDRAMTLRQIADRKIGVARLFGVYGRGEAPRRLIPHVVKALAAGQRVPLSAGTQVRDFVHVDDVCTTLIALARHAEMPALVNVGTGMGVSVRQVCETIADALGVSRGLLGFGELPFRAVDEDHLVAETGLLARYAPIPPQRWLDPAMVDRDIQSALAAQ</sequence>
<evidence type="ECO:0000313" key="5">
    <source>
        <dbReference type="Proteomes" id="UP000262699"/>
    </source>
</evidence>
<accession>A0A3D0WE87</accession>
<proteinExistence type="inferred from homology"/>
<comment type="caution">
    <text evidence="4">The sequence shown here is derived from an EMBL/GenBank/DDBJ whole genome shotgun (WGS) entry which is preliminary data.</text>
</comment>
<reference evidence="4 5" key="1">
    <citation type="journal article" date="2018" name="Nat. Biotechnol.">
        <title>A standardized bacterial taxonomy based on genome phylogeny substantially revises the tree of life.</title>
        <authorList>
            <person name="Parks D.H."/>
            <person name="Chuvochina M."/>
            <person name="Waite D.W."/>
            <person name="Rinke C."/>
            <person name="Skarshewski A."/>
            <person name="Chaumeil P.A."/>
            <person name="Hugenholtz P."/>
        </authorList>
    </citation>
    <scope>NUCLEOTIDE SEQUENCE [LARGE SCALE GENOMIC DNA]</scope>
    <source>
        <strain evidence="4">UBA9015</strain>
    </source>
</reference>
<name>A0A3D0WE87_9SPHN</name>
<dbReference type="InterPro" id="IPR001509">
    <property type="entry name" value="Epimerase_deHydtase"/>
</dbReference>
<evidence type="ECO:0000313" key="4">
    <source>
        <dbReference type="EMBL" id="HCB76083.1"/>
    </source>
</evidence>
<dbReference type="CDD" id="cd08946">
    <property type="entry name" value="SDR_e"/>
    <property type="match status" value="1"/>
</dbReference>
<dbReference type="InterPro" id="IPR036291">
    <property type="entry name" value="NAD(P)-bd_dom_sf"/>
</dbReference>
<evidence type="ECO:0000259" key="3">
    <source>
        <dbReference type="Pfam" id="PF01370"/>
    </source>
</evidence>
<gene>
    <name evidence="4" type="ORF">DEP91_07885</name>
</gene>
<dbReference type="Proteomes" id="UP000262699">
    <property type="component" value="Unassembled WGS sequence"/>
</dbReference>
<dbReference type="EMBL" id="DOYJ01000219">
    <property type="protein sequence ID" value="HCB76083.1"/>
    <property type="molecule type" value="Genomic_DNA"/>
</dbReference>
<dbReference type="SUPFAM" id="SSF51735">
    <property type="entry name" value="NAD(P)-binding Rossmann-fold domains"/>
    <property type="match status" value="1"/>
</dbReference>
<evidence type="ECO:0000256" key="1">
    <source>
        <dbReference type="ARBA" id="ARBA00005125"/>
    </source>
</evidence>
<evidence type="ECO:0000256" key="2">
    <source>
        <dbReference type="ARBA" id="ARBA00007637"/>
    </source>
</evidence>
<organism evidence="4 5">
    <name type="scientific">Sphingomonas bacterium</name>
    <dbReference type="NCBI Taxonomy" id="1895847"/>
    <lineage>
        <taxon>Bacteria</taxon>
        <taxon>Pseudomonadati</taxon>
        <taxon>Pseudomonadota</taxon>
        <taxon>Alphaproteobacteria</taxon>
        <taxon>Sphingomonadales</taxon>
        <taxon>Sphingomonadaceae</taxon>
        <taxon>Sphingomonas</taxon>
    </lineage>
</organism>
<feature type="domain" description="NAD-dependent epimerase/dehydratase" evidence="3">
    <location>
        <begin position="9"/>
        <end position="217"/>
    </location>
</feature>
<dbReference type="PANTHER" id="PTHR43000">
    <property type="entry name" value="DTDP-D-GLUCOSE 4,6-DEHYDRATASE-RELATED"/>
    <property type="match status" value="1"/>
</dbReference>
<comment type="pathway">
    <text evidence="1">Bacterial outer membrane biogenesis; LPS O-antigen biosynthesis.</text>
</comment>
<dbReference type="Pfam" id="PF01370">
    <property type="entry name" value="Epimerase"/>
    <property type="match status" value="1"/>
</dbReference>
<protein>
    <recommendedName>
        <fullName evidence="3">NAD-dependent epimerase/dehydratase domain-containing protein</fullName>
    </recommendedName>
</protein>
<comment type="similarity">
    <text evidence="2">Belongs to the NAD(P)-dependent epimerase/dehydratase family.</text>
</comment>